<dbReference type="SUPFAM" id="SSF52266">
    <property type="entry name" value="SGNH hydrolase"/>
    <property type="match status" value="1"/>
</dbReference>
<organism evidence="3">
    <name type="scientific">Leptolyngbya sp. NK1-12</name>
    <dbReference type="NCBI Taxonomy" id="2547451"/>
    <lineage>
        <taxon>Bacteria</taxon>
        <taxon>Bacillati</taxon>
        <taxon>Cyanobacteriota</taxon>
        <taxon>Cyanophyceae</taxon>
        <taxon>Leptolyngbyales</taxon>
        <taxon>Leptolyngbyaceae</taxon>
        <taxon>Leptolyngbya group</taxon>
        <taxon>Leptolyngbya</taxon>
    </lineage>
</organism>
<sequence length="299" mass="34110">MRERQLRSVAHFFKFSPLLLRLKLLPTWVLVSLATNAFLLLTLLMSMWRQADQPQASESEQVPYTAAGELATSAPPPFGTATSTQSGERHQLTYEQWLDQLRQEANAIVEQQPERLTVLVGDSISLWFPNELLPPERFWLNQGISGETSHGLLKRLDLFEKTKPETIFVMIGINDLLRGTSDQEILDNQRQIIRDLDAAHPQAQIVVQSILPHAKQATWEGRERLLEVSNQRIQDLNKQLETLARQEGVYFLDLYPLFANPDGDLRPELSTDGLHLSTQGYQTWSIALQVYSREVLNVD</sequence>
<dbReference type="AlphaFoldDB" id="A0AA97AIL6"/>
<feature type="transmembrane region" description="Helical" evidence="1">
    <location>
        <begin position="24"/>
        <end position="48"/>
    </location>
</feature>
<protein>
    <recommendedName>
        <fullName evidence="2">SGNH hydrolase-type esterase domain-containing protein</fullName>
    </recommendedName>
</protein>
<dbReference type="GO" id="GO:0004622">
    <property type="term" value="F:phosphatidylcholine lysophospholipase activity"/>
    <property type="evidence" value="ECO:0007669"/>
    <property type="project" value="TreeGrafter"/>
</dbReference>
<keyword evidence="1" id="KW-0472">Membrane</keyword>
<accession>A0AA97AIL6</accession>
<feature type="domain" description="SGNH hydrolase-type esterase" evidence="2">
    <location>
        <begin position="139"/>
        <end position="282"/>
    </location>
</feature>
<dbReference type="Gene3D" id="3.40.50.1110">
    <property type="entry name" value="SGNH hydrolase"/>
    <property type="match status" value="1"/>
</dbReference>
<dbReference type="InterPro" id="IPR036514">
    <property type="entry name" value="SGNH_hydro_sf"/>
</dbReference>
<dbReference type="PANTHER" id="PTHR30383">
    <property type="entry name" value="THIOESTERASE 1/PROTEASE 1/LYSOPHOSPHOLIPASE L1"/>
    <property type="match status" value="1"/>
</dbReference>
<dbReference type="EMBL" id="CP053586">
    <property type="protein sequence ID" value="WNZ26805.1"/>
    <property type="molecule type" value="Genomic_DNA"/>
</dbReference>
<name>A0AA97AIL6_9CYAN</name>
<gene>
    <name evidence="3" type="ORF">HJG54_25980</name>
</gene>
<keyword evidence="1" id="KW-0812">Transmembrane</keyword>
<evidence type="ECO:0000259" key="2">
    <source>
        <dbReference type="Pfam" id="PF13472"/>
    </source>
</evidence>
<dbReference type="Pfam" id="PF13472">
    <property type="entry name" value="Lipase_GDSL_2"/>
    <property type="match status" value="1"/>
</dbReference>
<dbReference type="CDD" id="cd01828">
    <property type="entry name" value="sialate_O-acetylesterase_like2"/>
    <property type="match status" value="1"/>
</dbReference>
<evidence type="ECO:0000256" key="1">
    <source>
        <dbReference type="SAM" id="Phobius"/>
    </source>
</evidence>
<reference evidence="3" key="1">
    <citation type="submission" date="2020-05" db="EMBL/GenBank/DDBJ databases">
        <authorList>
            <person name="Zhu T."/>
            <person name="Keshari N."/>
            <person name="Lu X."/>
        </authorList>
    </citation>
    <scope>NUCLEOTIDE SEQUENCE</scope>
    <source>
        <strain evidence="3">NK1-12</strain>
    </source>
</reference>
<dbReference type="InterPro" id="IPR013830">
    <property type="entry name" value="SGNH_hydro"/>
</dbReference>
<dbReference type="InterPro" id="IPR051532">
    <property type="entry name" value="Ester_Hydrolysis_Enzymes"/>
</dbReference>
<evidence type="ECO:0000313" key="3">
    <source>
        <dbReference type="EMBL" id="WNZ26805.1"/>
    </source>
</evidence>
<dbReference type="PANTHER" id="PTHR30383:SF5">
    <property type="entry name" value="SGNH HYDROLASE-TYPE ESTERASE DOMAIN-CONTAINING PROTEIN"/>
    <property type="match status" value="1"/>
</dbReference>
<keyword evidence="1" id="KW-1133">Transmembrane helix</keyword>
<proteinExistence type="predicted"/>